<gene>
    <name evidence="2" type="ORF">FHW36_1091</name>
</gene>
<accession>A0A561PAR1</accession>
<name>A0A561PAR1_9BACT</name>
<feature type="domain" description="MEKHLA" evidence="1">
    <location>
        <begin position="11"/>
        <end position="142"/>
    </location>
</feature>
<evidence type="ECO:0000259" key="1">
    <source>
        <dbReference type="Pfam" id="PF08670"/>
    </source>
</evidence>
<dbReference type="InterPro" id="IPR035965">
    <property type="entry name" value="PAS-like_dom_sf"/>
</dbReference>
<proteinExistence type="predicted"/>
<dbReference type="Pfam" id="PF08670">
    <property type="entry name" value="MEKHLA"/>
    <property type="match status" value="1"/>
</dbReference>
<dbReference type="SUPFAM" id="SSF55785">
    <property type="entry name" value="PYP-like sensor domain (PAS domain)"/>
    <property type="match status" value="1"/>
</dbReference>
<dbReference type="RefSeq" id="WP_145673193.1">
    <property type="nucleotide sequence ID" value="NZ_VIWO01000009.1"/>
</dbReference>
<dbReference type="Proteomes" id="UP000320811">
    <property type="component" value="Unassembled WGS sequence"/>
</dbReference>
<dbReference type="EMBL" id="VIWO01000009">
    <property type="protein sequence ID" value="TWF35215.1"/>
    <property type="molecule type" value="Genomic_DNA"/>
</dbReference>
<keyword evidence="3" id="KW-1185">Reference proteome</keyword>
<organism evidence="2 3">
    <name type="scientific">Chitinophaga polysaccharea</name>
    <dbReference type="NCBI Taxonomy" id="1293035"/>
    <lineage>
        <taxon>Bacteria</taxon>
        <taxon>Pseudomonadati</taxon>
        <taxon>Bacteroidota</taxon>
        <taxon>Chitinophagia</taxon>
        <taxon>Chitinophagales</taxon>
        <taxon>Chitinophagaceae</taxon>
        <taxon>Chitinophaga</taxon>
    </lineage>
</organism>
<comment type="caution">
    <text evidence="2">The sequence shown here is derived from an EMBL/GenBank/DDBJ whole genome shotgun (WGS) entry which is preliminary data.</text>
</comment>
<sequence>MSSVLSLITQIDQNFLDRNGKGLPTPAGITARAQWLHEAAPYSILAHGTGTDPHFIYANQFALSCFKYNIAELLQLPSRLSAAPQDRSERERLLHDVTLNGIAYHYTGPRVDKYGNTFTIYDGVVWRLTHPDGLPLGQAALFWLQEEERPAWYTGIR</sequence>
<protein>
    <submittedName>
        <fullName evidence="2">MEKHLA domain-containing protein</fullName>
    </submittedName>
</protein>
<dbReference type="InterPro" id="IPR013978">
    <property type="entry name" value="MEKHLA"/>
</dbReference>
<evidence type="ECO:0000313" key="2">
    <source>
        <dbReference type="EMBL" id="TWF35215.1"/>
    </source>
</evidence>
<reference evidence="2 3" key="1">
    <citation type="submission" date="2019-06" db="EMBL/GenBank/DDBJ databases">
        <title>Sorghum-associated microbial communities from plants grown in Nebraska, USA.</title>
        <authorList>
            <person name="Schachtman D."/>
        </authorList>
    </citation>
    <scope>NUCLEOTIDE SEQUENCE [LARGE SCALE GENOMIC DNA]</scope>
    <source>
        <strain evidence="2 3">1209</strain>
    </source>
</reference>
<dbReference type="OrthoDB" id="9794448at2"/>
<evidence type="ECO:0000313" key="3">
    <source>
        <dbReference type="Proteomes" id="UP000320811"/>
    </source>
</evidence>
<dbReference type="AlphaFoldDB" id="A0A561PAR1"/>